<dbReference type="InterPro" id="IPR002933">
    <property type="entry name" value="Peptidase_M20"/>
</dbReference>
<dbReference type="FunFam" id="3.30.70.360:FF:000005">
    <property type="entry name" value="Putative Aminoacylase-1"/>
    <property type="match status" value="1"/>
</dbReference>
<dbReference type="PANTHER" id="PTHR45892:SF1">
    <property type="entry name" value="AMINOACYLASE-1"/>
    <property type="match status" value="1"/>
</dbReference>
<dbReference type="MEROPS" id="M20.973"/>
<name>F2TZ54_SALR5</name>
<evidence type="ECO:0000256" key="10">
    <source>
        <dbReference type="PIRSR" id="PIRSR036696-2"/>
    </source>
</evidence>
<dbReference type="NCBIfam" id="TIGR01880">
    <property type="entry name" value="Ac-peptdase-euk"/>
    <property type="match status" value="1"/>
</dbReference>
<evidence type="ECO:0000256" key="5">
    <source>
        <dbReference type="ARBA" id="ARBA00022723"/>
    </source>
</evidence>
<dbReference type="InParanoid" id="F2TZ54"/>
<evidence type="ECO:0000256" key="6">
    <source>
        <dbReference type="ARBA" id="ARBA00022801"/>
    </source>
</evidence>
<feature type="active site" evidence="9">
    <location>
        <position position="58"/>
    </location>
</feature>
<feature type="binding site" evidence="10">
    <location>
        <position position="88"/>
    </location>
    <ligand>
        <name>Zn(2+)</name>
        <dbReference type="ChEBI" id="CHEBI:29105"/>
        <label>1</label>
    </ligand>
</feature>
<sequence length="374" mass="41989">MFRPITSAAASVFLERQAKEIGLQFRQWTGVPGKPVTIMTLPGEDPSLPSLCLNSHVDVVPVDEDHWDYPPFSATKVDGKIYARGTQDMKCVGMQYLEALRVLKERGIKLKRTIHLTFVPDEEIGGHDGMEIFVKDPLFKELNIGCALDEGLASESDKFTVFYGERVAWWVTIQSEGPPGHGSRFVKDTATIKLNKVINRFLEFRRQQEAILEGDPTKKLGDVTTVNLTILRGGVQCNVIPSEAECSFDIRLPPTVNLEEFQKQIDEWTKEEVSTAAAWMIWDVRVKLNSRSPCHSLPATLVASRYCHVANSMFFATPRYIRATGVPAIGFSPMNNTPVLLHDHNEFLHEDIYLRGIDIYCEILPALANDTVAK</sequence>
<dbReference type="eggNOG" id="KOG2275">
    <property type="taxonomic scope" value="Eukaryota"/>
</dbReference>
<dbReference type="Gene3D" id="3.40.630.10">
    <property type="entry name" value="Zn peptidases"/>
    <property type="match status" value="1"/>
</dbReference>
<reference evidence="12" key="1">
    <citation type="submission" date="2009-08" db="EMBL/GenBank/DDBJ databases">
        <title>Annotation of Salpingoeca rosetta.</title>
        <authorList>
            <consortium name="The Broad Institute Genome Sequencing Platform"/>
            <person name="Russ C."/>
            <person name="Cuomo C."/>
            <person name="Burger G."/>
            <person name="Gray M.W."/>
            <person name="Holland P.W.H."/>
            <person name="King N."/>
            <person name="Lang F.B.F."/>
            <person name="Roger A.J."/>
            <person name="Ruiz-Trillo I."/>
            <person name="Young S.K."/>
            <person name="Zeng Q."/>
            <person name="Gargeya S."/>
            <person name="Alvarado L."/>
            <person name="Berlin A."/>
            <person name="Chapman S.B."/>
            <person name="Chen Z."/>
            <person name="Freedman E."/>
            <person name="Gellesch M."/>
            <person name="Goldberg J."/>
            <person name="Griggs A."/>
            <person name="Gujja S."/>
            <person name="Heilman E."/>
            <person name="Heiman D."/>
            <person name="Howarth C."/>
            <person name="Mehta T."/>
            <person name="Neiman D."/>
            <person name="Pearson M."/>
            <person name="Roberts A."/>
            <person name="Saif S."/>
            <person name="Shea T."/>
            <person name="Shenoy N."/>
            <person name="Sisk P."/>
            <person name="Stolte C."/>
            <person name="Sykes S."/>
            <person name="White J."/>
            <person name="Yandava C."/>
            <person name="Haas B."/>
            <person name="Nusbaum C."/>
            <person name="Birren B."/>
        </authorList>
    </citation>
    <scope>NUCLEOTIDE SEQUENCE [LARGE SCALE GENOMIC DNA]</scope>
    <source>
        <strain evidence="12">ATCC 50818</strain>
    </source>
</reference>
<keyword evidence="6" id="KW-0378">Hydrolase</keyword>
<dbReference type="GO" id="GO:0006520">
    <property type="term" value="P:amino acid metabolic process"/>
    <property type="evidence" value="ECO:0007669"/>
    <property type="project" value="InterPro"/>
</dbReference>
<protein>
    <recommendedName>
        <fullName evidence="3">N-acyl-aliphatic-L-amino acid amidohydrolase</fullName>
        <ecNumber evidence="3">3.5.1.14</ecNumber>
    </recommendedName>
    <alternativeName>
        <fullName evidence="8">N-acyl-L-amino-acid amidohydrolase</fullName>
    </alternativeName>
</protein>
<evidence type="ECO:0000256" key="2">
    <source>
        <dbReference type="ARBA" id="ARBA00006247"/>
    </source>
</evidence>
<evidence type="ECO:0000256" key="8">
    <source>
        <dbReference type="ARBA" id="ARBA00029656"/>
    </source>
</evidence>
<evidence type="ECO:0000256" key="4">
    <source>
        <dbReference type="ARBA" id="ARBA00022490"/>
    </source>
</evidence>
<keyword evidence="7 10" id="KW-0862">Zinc</keyword>
<dbReference type="PROSITE" id="PS00759">
    <property type="entry name" value="ARGE_DAPE_CPG2_2"/>
    <property type="match status" value="1"/>
</dbReference>
<dbReference type="GeneID" id="16078427"/>
<dbReference type="FunCoup" id="F2TZ54">
    <property type="interactions" value="196"/>
</dbReference>
<dbReference type="Pfam" id="PF01546">
    <property type="entry name" value="Peptidase_M20"/>
    <property type="match status" value="1"/>
</dbReference>
<evidence type="ECO:0000256" key="3">
    <source>
        <dbReference type="ARBA" id="ARBA00011913"/>
    </source>
</evidence>
<dbReference type="InterPro" id="IPR052083">
    <property type="entry name" value="Aminoacylase-1_M20A"/>
</dbReference>
<feature type="binding site" evidence="10">
    <location>
        <position position="56"/>
    </location>
    <ligand>
        <name>Zn(2+)</name>
        <dbReference type="ChEBI" id="CHEBI:29105"/>
        <label>1</label>
    </ligand>
</feature>
<dbReference type="PIRSF" id="PIRSF036696">
    <property type="entry name" value="ACY-1"/>
    <property type="match status" value="1"/>
</dbReference>
<dbReference type="Gene3D" id="1.10.150.900">
    <property type="match status" value="1"/>
</dbReference>
<feature type="binding site" evidence="10">
    <location>
        <position position="342"/>
    </location>
    <ligand>
        <name>Zn(2+)</name>
        <dbReference type="ChEBI" id="CHEBI:29105"/>
        <label>2</label>
    </ligand>
</feature>
<dbReference type="RefSeq" id="XP_004997834.1">
    <property type="nucleotide sequence ID" value="XM_004997777.1"/>
</dbReference>
<accession>F2TZ54</accession>
<dbReference type="SUPFAM" id="SSF53187">
    <property type="entry name" value="Zn-dependent exopeptidases"/>
    <property type="match status" value="1"/>
</dbReference>
<dbReference type="STRING" id="946362.F2TZ54"/>
<dbReference type="Pfam" id="PF07687">
    <property type="entry name" value="M20_dimer"/>
    <property type="match status" value="1"/>
</dbReference>
<feature type="active site" description="Proton acceptor" evidence="9">
    <location>
        <position position="122"/>
    </location>
</feature>
<dbReference type="SUPFAM" id="SSF55031">
    <property type="entry name" value="Bacterial exopeptidase dimerisation domain"/>
    <property type="match status" value="1"/>
</dbReference>
<dbReference type="GO" id="GO:0005737">
    <property type="term" value="C:cytoplasm"/>
    <property type="evidence" value="ECO:0007669"/>
    <property type="project" value="UniProtKB-SubCell"/>
</dbReference>
<dbReference type="GO" id="GO:0046872">
    <property type="term" value="F:metal ion binding"/>
    <property type="evidence" value="ECO:0007669"/>
    <property type="project" value="UniProtKB-KW"/>
</dbReference>
<keyword evidence="5 10" id="KW-0479">Metal-binding</keyword>
<dbReference type="OrthoDB" id="3064516at2759"/>
<keyword evidence="4" id="KW-0963">Cytoplasm</keyword>
<dbReference type="EC" id="3.5.1.14" evidence="3"/>
<comment type="cofactor">
    <cofactor evidence="10">
        <name>Zn(2+)</name>
        <dbReference type="ChEBI" id="CHEBI:29105"/>
    </cofactor>
    <text evidence="10">Binds 2 Zn(2+) ions per subunit.</text>
</comment>
<feature type="binding site" evidence="10">
    <location>
        <position position="150"/>
    </location>
    <ligand>
        <name>Zn(2+)</name>
        <dbReference type="ChEBI" id="CHEBI:29105"/>
        <label>1</label>
    </ligand>
</feature>
<dbReference type="InterPro" id="IPR010159">
    <property type="entry name" value="N-acyl_aa_amidohydrolase"/>
</dbReference>
<evidence type="ECO:0000313" key="12">
    <source>
        <dbReference type="EMBL" id="EGD78878.1"/>
    </source>
</evidence>
<feature type="binding site" evidence="10">
    <location>
        <position position="88"/>
    </location>
    <ligand>
        <name>Zn(2+)</name>
        <dbReference type="ChEBI" id="CHEBI:29105"/>
        <label>2</label>
    </ligand>
</feature>
<dbReference type="GO" id="GO:0004046">
    <property type="term" value="F:aminoacylase activity"/>
    <property type="evidence" value="ECO:0007669"/>
    <property type="project" value="UniProtKB-EC"/>
</dbReference>
<dbReference type="OMA" id="GTDAKQF"/>
<dbReference type="InterPro" id="IPR011650">
    <property type="entry name" value="Peptidase_M20_dimer"/>
</dbReference>
<dbReference type="Gene3D" id="3.30.70.360">
    <property type="match status" value="1"/>
</dbReference>
<dbReference type="InterPro" id="IPR001261">
    <property type="entry name" value="ArgE/DapE_CS"/>
</dbReference>
<organism evidence="13">
    <name type="scientific">Salpingoeca rosetta (strain ATCC 50818 / BSB-021)</name>
    <dbReference type="NCBI Taxonomy" id="946362"/>
    <lineage>
        <taxon>Eukaryota</taxon>
        <taxon>Choanoflagellata</taxon>
        <taxon>Craspedida</taxon>
        <taxon>Salpingoecidae</taxon>
        <taxon>Salpingoeca</taxon>
    </lineage>
</organism>
<dbReference type="InterPro" id="IPR036264">
    <property type="entry name" value="Bact_exopeptidase_dim_dom"/>
</dbReference>
<evidence type="ECO:0000259" key="11">
    <source>
        <dbReference type="Pfam" id="PF07687"/>
    </source>
</evidence>
<comment type="subcellular location">
    <subcellularLocation>
        <location evidence="1">Cytoplasm</location>
    </subcellularLocation>
</comment>
<keyword evidence="13" id="KW-1185">Reference proteome</keyword>
<feature type="binding site" evidence="10">
    <location>
        <position position="123"/>
    </location>
    <ligand>
        <name>Zn(2+)</name>
        <dbReference type="ChEBI" id="CHEBI:29105"/>
        <label>2</label>
    </ligand>
</feature>
<dbReference type="Proteomes" id="UP000007799">
    <property type="component" value="Unassembled WGS sequence"/>
</dbReference>
<feature type="domain" description="Peptidase M20 dimerisation" evidence="11">
    <location>
        <begin position="163"/>
        <end position="272"/>
    </location>
</feature>
<dbReference type="PANTHER" id="PTHR45892">
    <property type="entry name" value="AMINOACYLASE-1"/>
    <property type="match status" value="1"/>
</dbReference>
<proteinExistence type="inferred from homology"/>
<evidence type="ECO:0000256" key="7">
    <source>
        <dbReference type="ARBA" id="ARBA00022833"/>
    </source>
</evidence>
<evidence type="ECO:0000256" key="1">
    <source>
        <dbReference type="ARBA" id="ARBA00004496"/>
    </source>
</evidence>
<evidence type="ECO:0000313" key="13">
    <source>
        <dbReference type="Proteomes" id="UP000007799"/>
    </source>
</evidence>
<evidence type="ECO:0000256" key="9">
    <source>
        <dbReference type="PIRSR" id="PIRSR036696-1"/>
    </source>
</evidence>
<dbReference type="KEGG" id="sre:PTSG_01855"/>
<gene>
    <name evidence="12" type="ORF">PTSG_01855</name>
</gene>
<dbReference type="AlphaFoldDB" id="F2TZ54"/>
<dbReference type="EMBL" id="GL832957">
    <property type="protein sequence ID" value="EGD78878.1"/>
    <property type="molecule type" value="Genomic_DNA"/>
</dbReference>
<comment type="similarity">
    <text evidence="2">Belongs to the peptidase M20A family.</text>
</comment>